<name>A0A4U1IXQ1_9BACT</name>
<dbReference type="Pfam" id="PF12697">
    <property type="entry name" value="Abhydrolase_6"/>
    <property type="match status" value="1"/>
</dbReference>
<dbReference type="PANTHER" id="PTHR37017">
    <property type="entry name" value="AB HYDROLASE-1 DOMAIN-CONTAINING PROTEIN-RELATED"/>
    <property type="match status" value="1"/>
</dbReference>
<dbReference type="InterPro" id="IPR000073">
    <property type="entry name" value="AB_hydrolase_1"/>
</dbReference>
<dbReference type="InterPro" id="IPR029058">
    <property type="entry name" value="AB_hydrolase_fold"/>
</dbReference>
<evidence type="ECO:0000259" key="1">
    <source>
        <dbReference type="Pfam" id="PF12697"/>
    </source>
</evidence>
<evidence type="ECO:0000313" key="2">
    <source>
        <dbReference type="EMBL" id="TKC99396.1"/>
    </source>
</evidence>
<dbReference type="RefSeq" id="WP_136934034.1">
    <property type="nucleotide sequence ID" value="NZ_SSMQ01000057.1"/>
</dbReference>
<gene>
    <name evidence="2" type="ORF">E8A74_38140</name>
</gene>
<dbReference type="EMBL" id="SSMQ01000057">
    <property type="protein sequence ID" value="TKC99396.1"/>
    <property type="molecule type" value="Genomic_DNA"/>
</dbReference>
<dbReference type="SUPFAM" id="SSF53474">
    <property type="entry name" value="alpha/beta-Hydrolases"/>
    <property type="match status" value="1"/>
</dbReference>
<sequence length="245" mass="26382">MTATFVLVHGPFLGGWGFRRVASLLEGGGHTVFTPTLTGIGERSHLLGPHVGLSTHIEDITNVLVYEDLRDVILVGQSYGGMVITGAADRVPERIAQLVYVNGHVPTNGRNAMGGFGGGAAERLGEMSGQEGPRLLPPFPFEAMGIDDPADRAWVGPRLTPHPMKCLEEPIVLAHGEPRMPRAYVHGTAREDLIAFLKADPIAQFVEKARADGFAFYELAAGLFPMISHPKELAEMLERIAASAR</sequence>
<dbReference type="AlphaFoldDB" id="A0A4U1IXQ1"/>
<evidence type="ECO:0000313" key="3">
    <source>
        <dbReference type="Proteomes" id="UP000309215"/>
    </source>
</evidence>
<dbReference type="GO" id="GO:0016787">
    <property type="term" value="F:hydrolase activity"/>
    <property type="evidence" value="ECO:0007669"/>
    <property type="project" value="UniProtKB-KW"/>
</dbReference>
<dbReference type="Gene3D" id="3.40.50.1820">
    <property type="entry name" value="alpha/beta hydrolase"/>
    <property type="match status" value="1"/>
</dbReference>
<comment type="caution">
    <text evidence="2">The sequence shown here is derived from an EMBL/GenBank/DDBJ whole genome shotgun (WGS) entry which is preliminary data.</text>
</comment>
<organism evidence="2 3">
    <name type="scientific">Polyangium fumosum</name>
    <dbReference type="NCBI Taxonomy" id="889272"/>
    <lineage>
        <taxon>Bacteria</taxon>
        <taxon>Pseudomonadati</taxon>
        <taxon>Myxococcota</taxon>
        <taxon>Polyangia</taxon>
        <taxon>Polyangiales</taxon>
        <taxon>Polyangiaceae</taxon>
        <taxon>Polyangium</taxon>
    </lineage>
</organism>
<feature type="domain" description="AB hydrolase-1" evidence="1">
    <location>
        <begin position="5"/>
        <end position="235"/>
    </location>
</feature>
<keyword evidence="3" id="KW-1185">Reference proteome</keyword>
<accession>A0A4U1IXQ1</accession>
<dbReference type="InterPro" id="IPR052897">
    <property type="entry name" value="Sec-Metab_Biosynth_Hydrolase"/>
</dbReference>
<protein>
    <submittedName>
        <fullName evidence="2">Alpha/beta fold hydrolase</fullName>
    </submittedName>
</protein>
<keyword evidence="2" id="KW-0378">Hydrolase</keyword>
<reference evidence="2 3" key="1">
    <citation type="submission" date="2019-04" db="EMBL/GenBank/DDBJ databases">
        <authorList>
            <person name="Li Y."/>
            <person name="Wang J."/>
        </authorList>
    </citation>
    <scope>NUCLEOTIDE SEQUENCE [LARGE SCALE GENOMIC DNA]</scope>
    <source>
        <strain evidence="2 3">DSM 14668</strain>
    </source>
</reference>
<dbReference type="OrthoDB" id="9112061at2"/>
<proteinExistence type="predicted"/>
<dbReference type="Proteomes" id="UP000309215">
    <property type="component" value="Unassembled WGS sequence"/>
</dbReference>
<dbReference type="PANTHER" id="PTHR37017:SF11">
    <property type="entry name" value="ESTERASE_LIPASE_THIOESTERASE DOMAIN-CONTAINING PROTEIN"/>
    <property type="match status" value="1"/>
</dbReference>